<dbReference type="EMBL" id="CP144089">
    <property type="protein sequence ID" value="WWD06144.1"/>
    <property type="molecule type" value="Genomic_DNA"/>
</dbReference>
<gene>
    <name evidence="1" type="ORF">V865_004229</name>
</gene>
<proteinExistence type="predicted"/>
<reference evidence="1 2" key="1">
    <citation type="submission" date="2024-01" db="EMBL/GenBank/DDBJ databases">
        <title>Comparative genomics of Cryptococcus and Kwoniella reveals pathogenesis evolution and contrasting modes of karyotype evolution via chromosome fusion or intercentromeric recombination.</title>
        <authorList>
            <person name="Coelho M.A."/>
            <person name="David-Palma M."/>
            <person name="Shea T."/>
            <person name="Bowers K."/>
            <person name="McGinley-Smith S."/>
            <person name="Mohammad A.W."/>
            <person name="Gnirke A."/>
            <person name="Yurkov A.M."/>
            <person name="Nowrousian M."/>
            <person name="Sun S."/>
            <person name="Cuomo C.A."/>
            <person name="Heitman J."/>
        </authorList>
    </citation>
    <scope>NUCLEOTIDE SEQUENCE [LARGE SCALE GENOMIC DNA]</scope>
    <source>
        <strain evidence="1 2">PYCC6329</strain>
    </source>
</reference>
<protein>
    <submittedName>
        <fullName evidence="1">Uncharacterized protein</fullName>
    </submittedName>
</protein>
<keyword evidence="2" id="KW-1185">Reference proteome</keyword>
<dbReference type="KEGG" id="ker:91103031"/>
<evidence type="ECO:0000313" key="1">
    <source>
        <dbReference type="EMBL" id="WWD06144.1"/>
    </source>
</evidence>
<dbReference type="Proteomes" id="UP001358614">
    <property type="component" value="Chromosome 1"/>
</dbReference>
<evidence type="ECO:0000313" key="2">
    <source>
        <dbReference type="Proteomes" id="UP001358614"/>
    </source>
</evidence>
<dbReference type="AlphaFoldDB" id="A0AAX4KJC3"/>
<accession>A0AAX4KJC3</accession>
<dbReference type="RefSeq" id="XP_066084111.1">
    <property type="nucleotide sequence ID" value="XM_066228014.1"/>
</dbReference>
<organism evidence="1 2">
    <name type="scientific">Kwoniella europaea PYCC6329</name>
    <dbReference type="NCBI Taxonomy" id="1423913"/>
    <lineage>
        <taxon>Eukaryota</taxon>
        <taxon>Fungi</taxon>
        <taxon>Dikarya</taxon>
        <taxon>Basidiomycota</taxon>
        <taxon>Agaricomycotina</taxon>
        <taxon>Tremellomycetes</taxon>
        <taxon>Tremellales</taxon>
        <taxon>Cryptococcaceae</taxon>
        <taxon>Kwoniella</taxon>
    </lineage>
</organism>
<name>A0AAX4KJC3_9TREE</name>
<sequence>MFLDKDKSTVISDEIIVNVTEITEIPSTFEELKEIEWPQITRYMETNPKAKAYRGLRNEMAKEVDKVMISRHGHSYGGTYHIPESKKDTFISAWTEALVGHSKEDMTAMQKCLSTKSIWPELKDPVRKHYKDQVDSIIKSMKSGQVRVPDTAVFNYNPDEEGFVVKTQVTGFGSMEQIAQYILDHQKNWAESAEDVAGWDSSEALAVPVVTNKGRKPQ</sequence>
<dbReference type="GeneID" id="91103031"/>